<evidence type="ECO:0000313" key="2">
    <source>
        <dbReference type="Proteomes" id="UP000240916"/>
    </source>
</evidence>
<gene>
    <name evidence="1" type="ORF">SEA_SUPERPHIKIMAN_224</name>
</gene>
<protein>
    <submittedName>
        <fullName evidence="1">Uncharacterized protein</fullName>
    </submittedName>
</protein>
<accession>A0A2D2W4N2</accession>
<dbReference type="EMBL" id="MF919534">
    <property type="protein sequence ID" value="ATS93062.1"/>
    <property type="molecule type" value="Genomic_DNA"/>
</dbReference>
<name>A0A2D2W4N2_9CAUD</name>
<sequence>MSTQVVAPATIYQCLYGYDRNVTVQCRTFNQGKRAKCKGCKGPVHAITGHAIIAHWRGDGNYTLADAIKTYATLSAAERAADKLYATDNSSNVVARFVIA</sequence>
<dbReference type="Proteomes" id="UP000240916">
    <property type="component" value="Segment"/>
</dbReference>
<evidence type="ECO:0000313" key="1">
    <source>
        <dbReference type="EMBL" id="ATS93062.1"/>
    </source>
</evidence>
<reference evidence="1 2" key="1">
    <citation type="submission" date="2017-09" db="EMBL/GenBank/DDBJ databases">
        <authorList>
            <person name="Pradhan P."/>
            <person name="Aluri L.S."/>
            <person name="Anandarajan D."/>
            <person name="Beiriger J.C."/>
            <person name="Bethamcharla R."/>
            <person name="Betini N."/>
            <person name="Bhatt S.D."/>
            <person name="Chengalvala S."/>
            <person name="Cox N.E."/>
            <person name="Delvadia B.P."/>
            <person name="Desai A.S."/>
            <person name="Devaney A.M."/>
            <person name="Doyle B.K."/>
            <person name="Edgerton A.O."/>
            <person name="Erlich M.C."/>
            <person name="Fitzpatrick K.C."/>
            <person name="Gajjar E.A."/>
            <person name="Ganguly A."/>
            <person name="Gill R.S."/>
            <person name="Goldman M.G."/>
            <person name="Good P.M."/>
            <person name="Gupta N."/>
            <person name="Haddad L.M."/>
            <person name="Han E.J."/>
            <person name="Jain S."/>
            <person name="Jiang A."/>
            <person name="Jurgielewicz A.D."/>
            <person name="Kainth D.K."/>
            <person name="Karam J.M."/>
            <person name="Kodavatiganti M."/>
            <person name="Kriete S.J."/>
            <person name="MacDonald C.E."/>
            <person name="Maret J.P."/>
            <person name="Mathew A.E."/>
            <person name="Nako S."/>
            <person name="Natrajan M."/>
            <person name="Nishu N.M."/>
            <person name="Parikh A."/>
            <person name="Patel N."/>
            <person name="Patel P.D."/>
            <person name="Patel S."/>
            <person name="Patra K."/>
            <person name="Pumpuckdee D."/>
            <person name="Rai K."/>
            <person name="Ramanathan A."/>
            <person name="Sarkar A."/>
            <person name="Schaffer B.L."/>
            <person name="Shah P."/>
            <person name="Tata R.K."/>
            <person name="Tawfik A.H."/>
            <person name="Thuremella B.T."/>
            <person name="Toma J."/>
            <person name="Tran T.L."/>
            <person name="Veera S."/>
            <person name="Vemulapalli V.K."/>
            <person name="Vidas T.V."/>
            <person name="Vieira K.S."/>
            <person name="Vijayakumar G."/>
            <person name="Walor T.A."/>
            <person name="White C.R."/>
            <person name="Wong B.M."/>
            <person name="Zhao Sl."/>
            <person name="McDonald M.T."/>
            <person name="Dalia R."/>
            <person name="Little J.L."/>
            <person name="Gurney S.M.R."/>
            <person name="Bollivar D.W."/>
            <person name="Garlena R.A."/>
            <person name="Russell D.A."/>
            <person name="Pope W.H."/>
            <person name="Jacobs-Sera D."/>
            <person name="Hendrix R.W."/>
            <person name="Hatfull G.F."/>
        </authorList>
    </citation>
    <scope>NUCLEOTIDE SEQUENCE [LARGE SCALE GENOMIC DNA]</scope>
</reference>
<organism evidence="1 2">
    <name type="scientific">Mycobacterium phage Superphikiman</name>
    <dbReference type="NCBI Taxonomy" id="2041551"/>
    <lineage>
        <taxon>Viruses</taxon>
        <taxon>Duplodnaviria</taxon>
        <taxon>Heunggongvirae</taxon>
        <taxon>Uroviricota</taxon>
        <taxon>Caudoviricetes</taxon>
        <taxon>Omegavirus</taxon>
        <taxon>Omegavirus courthouse</taxon>
    </lineage>
</organism>
<proteinExistence type="predicted"/>